<keyword evidence="3" id="KW-0238">DNA-binding</keyword>
<dbReference type="eggNOG" id="COG0732">
    <property type="taxonomic scope" value="Bacteria"/>
</dbReference>
<keyword evidence="2" id="KW-0680">Restriction system</keyword>
<evidence type="ECO:0000256" key="1">
    <source>
        <dbReference type="ARBA" id="ARBA00010923"/>
    </source>
</evidence>
<dbReference type="REBASE" id="57906">
    <property type="entry name" value="S.Oac6304ORF1854P"/>
</dbReference>
<organism evidence="6 7">
    <name type="scientific">Oscillatoria acuminata PCC 6304</name>
    <dbReference type="NCBI Taxonomy" id="56110"/>
    <lineage>
        <taxon>Bacteria</taxon>
        <taxon>Bacillati</taxon>
        <taxon>Cyanobacteriota</taxon>
        <taxon>Cyanophyceae</taxon>
        <taxon>Oscillatoriophycideae</taxon>
        <taxon>Oscillatoriales</taxon>
        <taxon>Oscillatoriaceae</taxon>
        <taxon>Oscillatoria</taxon>
    </lineage>
</organism>
<evidence type="ECO:0000259" key="5">
    <source>
        <dbReference type="Pfam" id="PF01420"/>
    </source>
</evidence>
<dbReference type="SUPFAM" id="SSF116734">
    <property type="entry name" value="DNA methylase specificity domain"/>
    <property type="match status" value="2"/>
</dbReference>
<accession>K9TG40</accession>
<comment type="subunit">
    <text evidence="4">The methyltransferase is composed of M and S polypeptides.</text>
</comment>
<evidence type="ECO:0000256" key="3">
    <source>
        <dbReference type="ARBA" id="ARBA00023125"/>
    </source>
</evidence>
<keyword evidence="6" id="KW-0255">Endonuclease</keyword>
<dbReference type="CDD" id="cd17247">
    <property type="entry name" value="RMtype1_S_Eco2747I-TRD2-CR2_like"/>
    <property type="match status" value="1"/>
</dbReference>
<dbReference type="OrthoDB" id="9815652at2"/>
<dbReference type="GO" id="GO:0003677">
    <property type="term" value="F:DNA binding"/>
    <property type="evidence" value="ECO:0007669"/>
    <property type="project" value="UniProtKB-KW"/>
</dbReference>
<feature type="domain" description="Type I restriction modification DNA specificity" evidence="5">
    <location>
        <begin position="22"/>
        <end position="183"/>
    </location>
</feature>
<proteinExistence type="inferred from homology"/>
<dbReference type="EMBL" id="CP003607">
    <property type="protein sequence ID" value="AFY81525.1"/>
    <property type="molecule type" value="Genomic_DNA"/>
</dbReference>
<keyword evidence="6" id="KW-0378">Hydrolase</keyword>
<dbReference type="PANTHER" id="PTHR43140:SF1">
    <property type="entry name" value="TYPE I RESTRICTION ENZYME ECOKI SPECIFICITY SUBUNIT"/>
    <property type="match status" value="1"/>
</dbReference>
<dbReference type="KEGG" id="oac:Oscil6304_1852"/>
<dbReference type="HOGENOM" id="CLU_021095_1_2_3"/>
<dbReference type="GO" id="GO:0009307">
    <property type="term" value="P:DNA restriction-modification system"/>
    <property type="evidence" value="ECO:0007669"/>
    <property type="project" value="UniProtKB-KW"/>
</dbReference>
<dbReference type="GO" id="GO:0004519">
    <property type="term" value="F:endonuclease activity"/>
    <property type="evidence" value="ECO:0007669"/>
    <property type="project" value="UniProtKB-KW"/>
</dbReference>
<sequence length="437" mass="49200">MGSLPRHKNYKDSGVEWLGEIPEHWSIKKIKFICQYNQITLEDNTDPNLEVSYVDIGAVTQGAINKVECFSFKNAPSRARRKAKEGDTIISTVRTYLKAISYIQKNYENCVFSTGFCILSPNEEINNKFFTYLVQSENFINEVVRFSEGVSYPSITPIKLSNLQVCIPAFAEQKRIVEFLDSKCGEIDEAISKKQRLIELLEEQKTILINQAVTKGLNSDVSMKDSGIEWLGEIPEHWDISRLGFVAKIGNGSTPDRANISFWKNGSIPWLNSSKVNETIVTYADQFVTPEAVNQCHLPIVKPNSLILAITGEGKTRGTVAICKIETTINQHLAYISLITKKIQLDFLFLYLKAMYQNMRNDSSGGGSTKGAITCQDIKKYSLPIPPIKEQNEIVDNLEKSISIMKTLKEKILQEIEKLTELKQILIAEAVTGKIKV</sequence>
<feature type="domain" description="Type I restriction modification DNA specificity" evidence="5">
    <location>
        <begin position="235"/>
        <end position="418"/>
    </location>
</feature>
<keyword evidence="7" id="KW-1185">Reference proteome</keyword>
<dbReference type="InterPro" id="IPR051212">
    <property type="entry name" value="Type-I_RE_S_subunit"/>
</dbReference>
<reference evidence="6 7" key="1">
    <citation type="submission" date="2012-06" db="EMBL/GenBank/DDBJ databases">
        <title>Finished chromosome of genome of Oscillatoria acuminata PCC 6304.</title>
        <authorList>
            <consortium name="US DOE Joint Genome Institute"/>
            <person name="Gugger M."/>
            <person name="Coursin T."/>
            <person name="Rippka R."/>
            <person name="Tandeau De Marsac N."/>
            <person name="Huntemann M."/>
            <person name="Wei C.-L."/>
            <person name="Han J."/>
            <person name="Detter J.C."/>
            <person name="Han C."/>
            <person name="Tapia R."/>
            <person name="Davenport K."/>
            <person name="Daligault H."/>
            <person name="Erkkila T."/>
            <person name="Gu W."/>
            <person name="Munk A.C.C."/>
            <person name="Teshima H."/>
            <person name="Xu Y."/>
            <person name="Chain P."/>
            <person name="Chen A."/>
            <person name="Krypides N."/>
            <person name="Mavromatis K."/>
            <person name="Markowitz V."/>
            <person name="Szeto E."/>
            <person name="Ivanova N."/>
            <person name="Mikhailova N."/>
            <person name="Ovchinnikova G."/>
            <person name="Pagani I."/>
            <person name="Pati A."/>
            <person name="Goodwin L."/>
            <person name="Peters L."/>
            <person name="Pitluck S."/>
            <person name="Woyke T."/>
            <person name="Kerfeld C."/>
        </authorList>
    </citation>
    <scope>NUCLEOTIDE SEQUENCE [LARGE SCALE GENOMIC DNA]</scope>
    <source>
        <strain evidence="6 7">PCC 6304</strain>
    </source>
</reference>
<dbReference type="InterPro" id="IPR044946">
    <property type="entry name" value="Restrct_endonuc_typeI_TRD_sf"/>
</dbReference>
<dbReference type="STRING" id="56110.Oscil6304_1852"/>
<dbReference type="Pfam" id="PF01420">
    <property type="entry name" value="Methylase_S"/>
    <property type="match status" value="2"/>
</dbReference>
<dbReference type="PANTHER" id="PTHR43140">
    <property type="entry name" value="TYPE-1 RESTRICTION ENZYME ECOKI SPECIFICITY PROTEIN"/>
    <property type="match status" value="1"/>
</dbReference>
<gene>
    <name evidence="6" type="ORF">Oscil6304_1852</name>
</gene>
<dbReference type="InParanoid" id="K9TG40"/>
<dbReference type="RefSeq" id="WP_015148169.1">
    <property type="nucleotide sequence ID" value="NC_019693.1"/>
</dbReference>
<dbReference type="InterPro" id="IPR000055">
    <property type="entry name" value="Restrct_endonuc_typeI_TRD"/>
</dbReference>
<comment type="similarity">
    <text evidence="1">Belongs to the type-I restriction system S methylase family.</text>
</comment>
<evidence type="ECO:0000313" key="7">
    <source>
        <dbReference type="Proteomes" id="UP000010367"/>
    </source>
</evidence>
<dbReference type="PATRIC" id="fig|56110.3.peg.2213"/>
<dbReference type="Proteomes" id="UP000010367">
    <property type="component" value="Chromosome"/>
</dbReference>
<name>K9TG40_9CYAN</name>
<evidence type="ECO:0000313" key="6">
    <source>
        <dbReference type="EMBL" id="AFY81525.1"/>
    </source>
</evidence>
<protein>
    <submittedName>
        <fullName evidence="6">Restriction endonuclease S subunit</fullName>
    </submittedName>
</protein>
<keyword evidence="6" id="KW-0540">Nuclease</keyword>
<evidence type="ECO:0000256" key="2">
    <source>
        <dbReference type="ARBA" id="ARBA00022747"/>
    </source>
</evidence>
<dbReference type="AlphaFoldDB" id="K9TG40"/>
<dbReference type="Gene3D" id="3.90.220.20">
    <property type="entry name" value="DNA methylase specificity domains"/>
    <property type="match status" value="2"/>
</dbReference>
<evidence type="ECO:0000256" key="4">
    <source>
        <dbReference type="ARBA" id="ARBA00038652"/>
    </source>
</evidence>